<evidence type="ECO:0000259" key="1">
    <source>
        <dbReference type="Pfam" id="PF02627"/>
    </source>
</evidence>
<dbReference type="InterPro" id="IPR003779">
    <property type="entry name" value="CMD-like"/>
</dbReference>
<dbReference type="InterPro" id="IPR029032">
    <property type="entry name" value="AhpD-like"/>
</dbReference>
<gene>
    <name evidence="2" type="ORF">LCGC14_0636700</name>
</gene>
<reference evidence="2" key="1">
    <citation type="journal article" date="2015" name="Nature">
        <title>Complex archaea that bridge the gap between prokaryotes and eukaryotes.</title>
        <authorList>
            <person name="Spang A."/>
            <person name="Saw J.H."/>
            <person name="Jorgensen S.L."/>
            <person name="Zaremba-Niedzwiedzka K."/>
            <person name="Martijn J."/>
            <person name="Lind A.E."/>
            <person name="van Eijk R."/>
            <person name="Schleper C."/>
            <person name="Guy L."/>
            <person name="Ettema T.J."/>
        </authorList>
    </citation>
    <scope>NUCLEOTIDE SEQUENCE</scope>
</reference>
<feature type="domain" description="Carboxymuconolactone decarboxylase-like" evidence="1">
    <location>
        <begin position="71"/>
        <end position="136"/>
    </location>
</feature>
<proteinExistence type="predicted"/>
<sequence length="210" mass="24472">MIKTISEKNREIYNKKSGERKSIYLSQPRIPPQDESEWDEDARKLIEGWRKLNKTTGVINILATMANYSKLYNRWRVFGNHVLYKSSLPLREKEILILRTGWLCNSKYEWAQHTFIGKRAGLSEEEILRIKEGPDSDGWSSFESTLLRAADELYVDSFISDSTWEELAKKYNIQQLMDVVFTVGQYNLTAMALNSLGIQLEKGMEDFPEF</sequence>
<comment type="caution">
    <text evidence="2">The sequence shown here is derived from an EMBL/GenBank/DDBJ whole genome shotgun (WGS) entry which is preliminary data.</text>
</comment>
<dbReference type="Pfam" id="PF02627">
    <property type="entry name" value="CMD"/>
    <property type="match status" value="1"/>
</dbReference>
<organism evidence="2">
    <name type="scientific">marine sediment metagenome</name>
    <dbReference type="NCBI Taxonomy" id="412755"/>
    <lineage>
        <taxon>unclassified sequences</taxon>
        <taxon>metagenomes</taxon>
        <taxon>ecological metagenomes</taxon>
    </lineage>
</organism>
<dbReference type="PANTHER" id="PTHR34846">
    <property type="entry name" value="4-CARBOXYMUCONOLACTONE DECARBOXYLASE FAMILY PROTEIN (AFU_ORTHOLOGUE AFUA_6G11590)"/>
    <property type="match status" value="1"/>
</dbReference>
<evidence type="ECO:0000313" key="2">
    <source>
        <dbReference type="EMBL" id="KKN50044.1"/>
    </source>
</evidence>
<dbReference type="Gene3D" id="1.20.1290.10">
    <property type="entry name" value="AhpD-like"/>
    <property type="match status" value="1"/>
</dbReference>
<dbReference type="EMBL" id="LAZR01001137">
    <property type="protein sequence ID" value="KKN50044.1"/>
    <property type="molecule type" value="Genomic_DNA"/>
</dbReference>
<dbReference type="AlphaFoldDB" id="A0A0F9R5N0"/>
<dbReference type="SUPFAM" id="SSF69118">
    <property type="entry name" value="AhpD-like"/>
    <property type="match status" value="1"/>
</dbReference>
<name>A0A0F9R5N0_9ZZZZ</name>
<dbReference type="GO" id="GO:0051920">
    <property type="term" value="F:peroxiredoxin activity"/>
    <property type="evidence" value="ECO:0007669"/>
    <property type="project" value="InterPro"/>
</dbReference>
<protein>
    <recommendedName>
        <fullName evidence="1">Carboxymuconolactone decarboxylase-like domain-containing protein</fullName>
    </recommendedName>
</protein>
<accession>A0A0F9R5N0</accession>
<dbReference type="PANTHER" id="PTHR34846:SF5">
    <property type="entry name" value="CARBOXYMUCONOLACTONE DECARBOXYLASE-LIKE DOMAIN-CONTAINING PROTEIN"/>
    <property type="match status" value="1"/>
</dbReference>